<keyword evidence="2" id="KW-1185">Reference proteome</keyword>
<proteinExistence type="predicted"/>
<evidence type="ECO:0000313" key="2">
    <source>
        <dbReference type="Proteomes" id="UP000679950"/>
    </source>
</evidence>
<dbReference type="RefSeq" id="WP_212967242.1">
    <property type="nucleotide sequence ID" value="NZ_BORB01000043.1"/>
</dbReference>
<accession>A0ABQ4KPZ9</accession>
<gene>
    <name evidence="1" type="ORF">J8TS2_37060</name>
</gene>
<dbReference type="Proteomes" id="UP000679950">
    <property type="component" value="Unassembled WGS sequence"/>
</dbReference>
<name>A0ABQ4KPZ9_9BACI</name>
<comment type="caution">
    <text evidence="1">The sequence shown here is derived from an EMBL/GenBank/DDBJ whole genome shotgun (WGS) entry which is preliminary data.</text>
</comment>
<protein>
    <submittedName>
        <fullName evidence="1">Uncharacterized protein</fullName>
    </submittedName>
</protein>
<organism evidence="1 2">
    <name type="scientific">Lederbergia ruris</name>
    <dbReference type="NCBI Taxonomy" id="217495"/>
    <lineage>
        <taxon>Bacteria</taxon>
        <taxon>Bacillati</taxon>
        <taxon>Bacillota</taxon>
        <taxon>Bacilli</taxon>
        <taxon>Bacillales</taxon>
        <taxon>Bacillaceae</taxon>
        <taxon>Lederbergia</taxon>
    </lineage>
</organism>
<evidence type="ECO:0000313" key="1">
    <source>
        <dbReference type="EMBL" id="GIN59387.1"/>
    </source>
</evidence>
<reference evidence="1 2" key="1">
    <citation type="submission" date="2021-03" db="EMBL/GenBank/DDBJ databases">
        <title>Antimicrobial resistance genes in bacteria isolated from Japanese honey, and their potential for conferring macrolide and lincosamide resistance in the American foulbrood pathogen Paenibacillus larvae.</title>
        <authorList>
            <person name="Okamoto M."/>
            <person name="Kumagai M."/>
            <person name="Kanamori H."/>
            <person name="Takamatsu D."/>
        </authorList>
    </citation>
    <scope>NUCLEOTIDE SEQUENCE [LARGE SCALE GENOMIC DNA]</scope>
    <source>
        <strain evidence="1 2">J8TS2</strain>
    </source>
</reference>
<dbReference type="EMBL" id="BORB01000043">
    <property type="protein sequence ID" value="GIN59387.1"/>
    <property type="molecule type" value="Genomic_DNA"/>
</dbReference>
<sequence length="402" mass="46902">MNKKTLLFLLIFLIIIGPIIVYSAKGHNQSEFVRVDGIENFSPETVQGTGDYFLIYPRDLRVSQDFTLVKEVEKNGKVIRKYKIFDEEFSRMLPHQKPNKIDQLYISFFGDTAIDNYYFTYDIPKKSFKKVNVDYFNFDVGIDHIMHYGNDIILQTIMSHKTGDQNYNEKIGGHNVSISNATTKKSFETEYRRSPLFAPILNFKEMLIYGTTAILEKNDEYAEHGIAIVDLKNDSVRYETFGTKDIALIPLFSTSELAYILGENGKVYVYDKDFHYTTYEPFKNLPPQQYYDIYENGQLALDDHRILYCLRGIGEEERFSLGILNLEGEPNFQLFNADFANTKHWYEPLYQNLEEKEIYVKEMSNDKEDNHVIILDSESLKVKAKIPVDSNHLLDFIVKMNH</sequence>